<dbReference type="EMBL" id="JANPWB010000001">
    <property type="protein sequence ID" value="KAJ1213315.1"/>
    <property type="molecule type" value="Genomic_DNA"/>
</dbReference>
<feature type="region of interest" description="Disordered" evidence="1">
    <location>
        <begin position="86"/>
        <end position="109"/>
    </location>
</feature>
<evidence type="ECO:0000313" key="3">
    <source>
        <dbReference type="Proteomes" id="UP001066276"/>
    </source>
</evidence>
<proteinExistence type="predicted"/>
<evidence type="ECO:0000313" key="2">
    <source>
        <dbReference type="EMBL" id="KAJ1213315.1"/>
    </source>
</evidence>
<comment type="caution">
    <text evidence="2">The sequence shown here is derived from an EMBL/GenBank/DDBJ whole genome shotgun (WGS) entry which is preliminary data.</text>
</comment>
<protein>
    <submittedName>
        <fullName evidence="2">Uncharacterized protein</fullName>
    </submittedName>
</protein>
<dbReference type="AlphaFoldDB" id="A0AAV7WM60"/>
<evidence type="ECO:0000256" key="1">
    <source>
        <dbReference type="SAM" id="MobiDB-lite"/>
    </source>
</evidence>
<accession>A0AAV7WM60</accession>
<keyword evidence="3" id="KW-1185">Reference proteome</keyword>
<gene>
    <name evidence="2" type="ORF">NDU88_000953</name>
</gene>
<reference evidence="2" key="1">
    <citation type="journal article" date="2022" name="bioRxiv">
        <title>Sequencing and chromosome-scale assembly of the giantPleurodeles waltlgenome.</title>
        <authorList>
            <person name="Brown T."/>
            <person name="Elewa A."/>
            <person name="Iarovenko S."/>
            <person name="Subramanian E."/>
            <person name="Araus A.J."/>
            <person name="Petzold A."/>
            <person name="Susuki M."/>
            <person name="Suzuki K.-i.T."/>
            <person name="Hayashi T."/>
            <person name="Toyoda A."/>
            <person name="Oliveira C."/>
            <person name="Osipova E."/>
            <person name="Leigh N.D."/>
            <person name="Simon A."/>
            <person name="Yun M.H."/>
        </authorList>
    </citation>
    <scope>NUCLEOTIDE SEQUENCE</scope>
    <source>
        <strain evidence="2">20211129_DDA</strain>
        <tissue evidence="2">Liver</tissue>
    </source>
</reference>
<dbReference type="Proteomes" id="UP001066276">
    <property type="component" value="Chromosome 1_1"/>
</dbReference>
<organism evidence="2 3">
    <name type="scientific">Pleurodeles waltl</name>
    <name type="common">Iberian ribbed newt</name>
    <dbReference type="NCBI Taxonomy" id="8319"/>
    <lineage>
        <taxon>Eukaryota</taxon>
        <taxon>Metazoa</taxon>
        <taxon>Chordata</taxon>
        <taxon>Craniata</taxon>
        <taxon>Vertebrata</taxon>
        <taxon>Euteleostomi</taxon>
        <taxon>Amphibia</taxon>
        <taxon>Batrachia</taxon>
        <taxon>Caudata</taxon>
        <taxon>Salamandroidea</taxon>
        <taxon>Salamandridae</taxon>
        <taxon>Pleurodelinae</taxon>
        <taxon>Pleurodeles</taxon>
    </lineage>
</organism>
<name>A0AAV7WM60_PLEWA</name>
<sequence length="167" mass="18910">MEGPIGDDSYELRVMSTFWTLCLQKTRMRIPYSLDLPTTIAVYSPFLIQLNTRGGQRQAHLWTGGEFQAGIVEFLFRLRARYKTRGADSGDRARAQGKPSPSVSRLPIQHARHSRYGELRAHSVPMRLQDNKGAREDAAESCACTVSIRVSKTTRGRTQRSRMSPRI</sequence>